<comment type="caution">
    <text evidence="1">The sequence shown here is derived from an EMBL/GenBank/DDBJ whole genome shotgun (WGS) entry which is preliminary data.</text>
</comment>
<gene>
    <name evidence="1" type="ORF">GCM10007103_31110</name>
</gene>
<protein>
    <submittedName>
        <fullName evidence="1">Uncharacterized protein</fullName>
    </submittedName>
</protein>
<dbReference type="Proteomes" id="UP000610456">
    <property type="component" value="Unassembled WGS sequence"/>
</dbReference>
<dbReference type="AlphaFoldDB" id="A0A918W140"/>
<dbReference type="EMBL" id="BMXB01000018">
    <property type="protein sequence ID" value="GHA47953.1"/>
    <property type="molecule type" value="Genomic_DNA"/>
</dbReference>
<reference evidence="1" key="2">
    <citation type="submission" date="2020-09" db="EMBL/GenBank/DDBJ databases">
        <authorList>
            <person name="Sun Q."/>
            <person name="Kim S."/>
        </authorList>
    </citation>
    <scope>NUCLEOTIDE SEQUENCE</scope>
    <source>
        <strain evidence="1">KCTC 12719</strain>
    </source>
</reference>
<reference evidence="1" key="1">
    <citation type="journal article" date="2014" name="Int. J. Syst. Evol. Microbiol.">
        <title>Complete genome sequence of Corynebacterium casei LMG S-19264T (=DSM 44701T), isolated from a smear-ripened cheese.</title>
        <authorList>
            <consortium name="US DOE Joint Genome Institute (JGI-PGF)"/>
            <person name="Walter F."/>
            <person name="Albersmeier A."/>
            <person name="Kalinowski J."/>
            <person name="Ruckert C."/>
        </authorList>
    </citation>
    <scope>NUCLEOTIDE SEQUENCE</scope>
    <source>
        <strain evidence="1">KCTC 12719</strain>
    </source>
</reference>
<keyword evidence="2" id="KW-1185">Reference proteome</keyword>
<organism evidence="1 2">
    <name type="scientific">Salinimicrobium marinum</name>
    <dbReference type="NCBI Taxonomy" id="680283"/>
    <lineage>
        <taxon>Bacteria</taxon>
        <taxon>Pseudomonadati</taxon>
        <taxon>Bacteroidota</taxon>
        <taxon>Flavobacteriia</taxon>
        <taxon>Flavobacteriales</taxon>
        <taxon>Flavobacteriaceae</taxon>
        <taxon>Salinimicrobium</taxon>
    </lineage>
</organism>
<proteinExistence type="predicted"/>
<sequence>MPKLLLLSKICVVRNSVKYLIVIIILNISIQVQGQELEGKWIISGNSSFEGFPGIHLMEIDEDSLSHYNFNEYFSKTSLTVEGNKFKVDTLTFATFNFKSADRLTISSKRLEKPVDYIRLTPSSTSLTKEEIRKTEYNLNRGGETFVIDFKKHPESKIVHSYLEKIDDTYFLVIYRYGKKVTAVPIQEVTEDGLSLYGFPGVSEPIFAEAIRE</sequence>
<evidence type="ECO:0000313" key="2">
    <source>
        <dbReference type="Proteomes" id="UP000610456"/>
    </source>
</evidence>
<name>A0A918W140_9FLAO</name>
<accession>A0A918W140</accession>
<evidence type="ECO:0000313" key="1">
    <source>
        <dbReference type="EMBL" id="GHA47953.1"/>
    </source>
</evidence>